<reference evidence="7" key="1">
    <citation type="submission" date="2017-02" db="UniProtKB">
        <authorList>
            <consortium name="WormBaseParasite"/>
        </authorList>
    </citation>
    <scope>IDENTIFICATION</scope>
</reference>
<evidence type="ECO:0000256" key="1">
    <source>
        <dbReference type="ARBA" id="ARBA00022443"/>
    </source>
</evidence>
<dbReference type="InterPro" id="IPR036028">
    <property type="entry name" value="SH3-like_dom_sf"/>
</dbReference>
<name>A0A0N5CTE3_THECL</name>
<dbReference type="STRING" id="103827.A0A0N5CTE3"/>
<evidence type="ECO:0000313" key="5">
    <source>
        <dbReference type="EMBL" id="VDM99998.1"/>
    </source>
</evidence>
<dbReference type="InterPro" id="IPR043593">
    <property type="entry name" value="ASAP"/>
</dbReference>
<dbReference type="InterPro" id="IPR001452">
    <property type="entry name" value="SH3_domain"/>
</dbReference>
<keyword evidence="6" id="KW-1185">Reference proteome</keyword>
<gene>
    <name evidence="5" type="ORF">TCLT_LOCUS3494</name>
</gene>
<dbReference type="Proteomes" id="UP000276776">
    <property type="component" value="Unassembled WGS sequence"/>
</dbReference>
<organism evidence="7">
    <name type="scientific">Thelazia callipaeda</name>
    <name type="common">Oriental eyeworm</name>
    <name type="synonym">Parasitic nematode</name>
    <dbReference type="NCBI Taxonomy" id="103827"/>
    <lineage>
        <taxon>Eukaryota</taxon>
        <taxon>Metazoa</taxon>
        <taxon>Ecdysozoa</taxon>
        <taxon>Nematoda</taxon>
        <taxon>Chromadorea</taxon>
        <taxon>Rhabditida</taxon>
        <taxon>Spirurina</taxon>
        <taxon>Spiruromorpha</taxon>
        <taxon>Thelazioidea</taxon>
        <taxon>Thelaziidae</taxon>
        <taxon>Thelazia</taxon>
    </lineage>
</organism>
<proteinExistence type="predicted"/>
<dbReference type="PANTHER" id="PTHR45854:SF3">
    <property type="entry name" value="ARFGAP WITH SH3 DOMAIN, ANK REPEAT AND PH DOMAIN-CONTAINING PROTEIN"/>
    <property type="match status" value="1"/>
</dbReference>
<sequence length="153" mass="17066">MFGGEEKADSSIIGNSILPREFGIKNSAEEMHLLSSTSQQEIHPQSFRNARSTRPAPAPPVAIGVKLKPPIPAPRRFPSVTRGSKQRDCSRRCRALYDCKADNPDELSFRQGDIIVVTKEKIMGENDTWMEGYLENNPLCKGVFPITFVTFLS</sequence>
<evidence type="ECO:0000259" key="4">
    <source>
        <dbReference type="PROSITE" id="PS50002"/>
    </source>
</evidence>
<dbReference type="EMBL" id="UYYF01001597">
    <property type="protein sequence ID" value="VDM99998.1"/>
    <property type="molecule type" value="Genomic_DNA"/>
</dbReference>
<feature type="domain" description="SH3" evidence="4">
    <location>
        <begin position="88"/>
        <end position="153"/>
    </location>
</feature>
<dbReference type="PROSITE" id="PS50002">
    <property type="entry name" value="SH3"/>
    <property type="match status" value="1"/>
</dbReference>
<feature type="region of interest" description="Disordered" evidence="3">
    <location>
        <begin position="36"/>
        <end position="67"/>
    </location>
</feature>
<dbReference type="AlphaFoldDB" id="A0A0N5CTE3"/>
<accession>A0A0N5CTE3</accession>
<dbReference type="Pfam" id="PF14604">
    <property type="entry name" value="SH3_9"/>
    <property type="match status" value="1"/>
</dbReference>
<dbReference type="SMART" id="SM00326">
    <property type="entry name" value="SH3"/>
    <property type="match status" value="1"/>
</dbReference>
<evidence type="ECO:0000313" key="6">
    <source>
        <dbReference type="Proteomes" id="UP000276776"/>
    </source>
</evidence>
<protein>
    <submittedName>
        <fullName evidence="7">SH3 domain-containing protein</fullName>
    </submittedName>
</protein>
<dbReference type="SUPFAM" id="SSF50044">
    <property type="entry name" value="SH3-domain"/>
    <property type="match status" value="1"/>
</dbReference>
<dbReference type="WBParaSite" id="TCLT_0000350301-mRNA-1">
    <property type="protein sequence ID" value="TCLT_0000350301-mRNA-1"/>
    <property type="gene ID" value="TCLT_0000350301"/>
</dbReference>
<evidence type="ECO:0000256" key="3">
    <source>
        <dbReference type="SAM" id="MobiDB-lite"/>
    </source>
</evidence>
<keyword evidence="1 2" id="KW-0728">SH3 domain</keyword>
<dbReference type="PRINTS" id="PR00452">
    <property type="entry name" value="SH3DOMAIN"/>
</dbReference>
<dbReference type="OMA" id="NEHARFS"/>
<reference evidence="5 6" key="2">
    <citation type="submission" date="2018-11" db="EMBL/GenBank/DDBJ databases">
        <authorList>
            <consortium name="Pathogen Informatics"/>
        </authorList>
    </citation>
    <scope>NUCLEOTIDE SEQUENCE [LARGE SCALE GENOMIC DNA]</scope>
</reference>
<dbReference type="Gene3D" id="2.30.30.40">
    <property type="entry name" value="SH3 Domains"/>
    <property type="match status" value="1"/>
</dbReference>
<evidence type="ECO:0000256" key="2">
    <source>
        <dbReference type="PROSITE-ProRule" id="PRU00192"/>
    </source>
</evidence>
<dbReference type="OrthoDB" id="5868413at2759"/>
<dbReference type="PANTHER" id="PTHR45854">
    <property type="entry name" value="ASAP FAMILY MEMBER"/>
    <property type="match status" value="1"/>
</dbReference>
<dbReference type="GO" id="GO:0005096">
    <property type="term" value="F:GTPase activator activity"/>
    <property type="evidence" value="ECO:0007669"/>
    <property type="project" value="InterPro"/>
</dbReference>
<evidence type="ECO:0000313" key="7">
    <source>
        <dbReference type="WBParaSite" id="TCLT_0000350301-mRNA-1"/>
    </source>
</evidence>
<feature type="compositionally biased region" description="Polar residues" evidence="3">
    <location>
        <begin position="36"/>
        <end position="52"/>
    </location>
</feature>